<evidence type="ECO:0000313" key="4">
    <source>
        <dbReference type="Proteomes" id="UP001598130"/>
    </source>
</evidence>
<dbReference type="Proteomes" id="UP001598130">
    <property type="component" value="Unassembled WGS sequence"/>
</dbReference>
<dbReference type="InterPro" id="IPR036086">
    <property type="entry name" value="ParB/Sulfiredoxin_sf"/>
</dbReference>
<dbReference type="SUPFAM" id="SSF109709">
    <property type="entry name" value="KorB DNA-binding domain-like"/>
    <property type="match status" value="1"/>
</dbReference>
<dbReference type="SUPFAM" id="SSF110849">
    <property type="entry name" value="ParB/Sulfiredoxin"/>
    <property type="match status" value="1"/>
</dbReference>
<gene>
    <name evidence="3" type="ORF">OCL97_20985</name>
</gene>
<dbReference type="EMBL" id="JAOTJD010000058">
    <property type="protein sequence ID" value="MFD3266426.1"/>
    <property type="molecule type" value="Genomic_DNA"/>
</dbReference>
<sequence>MTHSVTATPVSNLVFVSLQDLALAPENIRFKEPADDGIPRLADTIAAASVVIPLSIRPGAKGEKPFMVLDGRRRLFALQALLAAGRVEADHPVKCELFEDKAAQAAAAMLSNAERAPIHVADVIVAIGKLRKSKMDTAAIAAALGYDDLEIKRLEALAHVHGNVLKAFRKGSLTLKQVRLFARMPDKKQQGELAETALDGHFHDYQLHQLISGSRLTIEDDRFGLVGMARYIAAGGRVESDLFAELADVLLDPAKLQDLWRERAAPFVEGFKQLGLAVYIGRDAGFRAPEGFETLPYVYPGDLTDETKTVLAAARQRVAQAARDLGGVDLAADDAALTIFPLLQAKMEVASAPLKRLALGAVILSPDGATGISAEFFAAPVSEELLDEAGDEEADEDDASGGQANGARYGRSASDVEVPKADVDVEGSSHVLHETRTDVATRGLIRDLADNPAAALTALVAQLFKQLALHGGSGQEESALTINATGYRRGQMPAIGALDGDVRDRLEARRVDYKASGLRPIAWVDGLAHGDKMALLAELTAITLNLREARTSNIRSSARAEAIELAELCAADISAHWTPDPDYLAVHSKKQLLVLLDEMQVDDPRAKTLKKDELVVLVADAAAERQWAPRVLSWEGATVETPPPADEDQDQDQDQDEGDEVLADDLTPGLVAPSTEGPVQHAA</sequence>
<evidence type="ECO:0000259" key="2">
    <source>
        <dbReference type="SMART" id="SM00470"/>
    </source>
</evidence>
<dbReference type="InterPro" id="IPR003115">
    <property type="entry name" value="ParB_N"/>
</dbReference>
<evidence type="ECO:0000256" key="1">
    <source>
        <dbReference type="SAM" id="MobiDB-lite"/>
    </source>
</evidence>
<keyword evidence="4" id="KW-1185">Reference proteome</keyword>
<feature type="region of interest" description="Disordered" evidence="1">
    <location>
        <begin position="388"/>
        <end position="415"/>
    </location>
</feature>
<dbReference type="Gene3D" id="1.10.10.2830">
    <property type="match status" value="1"/>
</dbReference>
<reference evidence="3 4" key="1">
    <citation type="submission" date="2022-09" db="EMBL/GenBank/DDBJ databases">
        <title>New species of Phenylobacterium.</title>
        <authorList>
            <person name="Mieszkin S."/>
        </authorList>
    </citation>
    <scope>NUCLEOTIDE SEQUENCE [LARGE SCALE GENOMIC DNA]</scope>
    <source>
        <strain evidence="3 4">HK31-G</strain>
    </source>
</reference>
<dbReference type="InterPro" id="IPR050336">
    <property type="entry name" value="Chromosome_partition/occlusion"/>
</dbReference>
<dbReference type="SMART" id="SM00470">
    <property type="entry name" value="ParB"/>
    <property type="match status" value="1"/>
</dbReference>
<feature type="compositionally biased region" description="Acidic residues" evidence="1">
    <location>
        <begin position="645"/>
        <end position="663"/>
    </location>
</feature>
<accession>A0ABW6CWF5</accession>
<feature type="domain" description="ParB-like N-terminal" evidence="2">
    <location>
        <begin position="14"/>
        <end position="113"/>
    </location>
</feature>
<protein>
    <submittedName>
        <fullName evidence="3">Chromosome partitioning protein ParB</fullName>
    </submittedName>
</protein>
<dbReference type="PANTHER" id="PTHR33375">
    <property type="entry name" value="CHROMOSOME-PARTITIONING PROTEIN PARB-RELATED"/>
    <property type="match status" value="1"/>
</dbReference>
<organism evidence="3 4">
    <name type="scientific">Phenylobacterium ferrooxidans</name>
    <dbReference type="NCBI Taxonomy" id="2982689"/>
    <lineage>
        <taxon>Bacteria</taxon>
        <taxon>Pseudomonadati</taxon>
        <taxon>Pseudomonadota</taxon>
        <taxon>Alphaproteobacteria</taxon>
        <taxon>Caulobacterales</taxon>
        <taxon>Caulobacteraceae</taxon>
        <taxon>Phenylobacterium</taxon>
    </lineage>
</organism>
<evidence type="ECO:0000313" key="3">
    <source>
        <dbReference type="EMBL" id="MFD3266426.1"/>
    </source>
</evidence>
<dbReference type="PANTHER" id="PTHR33375:SF7">
    <property type="entry name" value="CHROMOSOME 2-PARTITIONING PROTEIN PARB-RELATED"/>
    <property type="match status" value="1"/>
</dbReference>
<comment type="caution">
    <text evidence="3">The sequence shown here is derived from an EMBL/GenBank/DDBJ whole genome shotgun (WGS) entry which is preliminary data.</text>
</comment>
<feature type="region of interest" description="Disordered" evidence="1">
    <location>
        <begin position="633"/>
        <end position="683"/>
    </location>
</feature>
<proteinExistence type="predicted"/>
<feature type="compositionally biased region" description="Acidic residues" evidence="1">
    <location>
        <begin position="388"/>
        <end position="399"/>
    </location>
</feature>
<name>A0ABW6CWF5_9CAUL</name>
<dbReference type="RefSeq" id="WP_377371682.1">
    <property type="nucleotide sequence ID" value="NZ_JAOTJD010000058.1"/>
</dbReference>